<organism evidence="1 2">
    <name type="scientific">Cyanobium gracile UHCC 0139</name>
    <dbReference type="NCBI Taxonomy" id="3110308"/>
    <lineage>
        <taxon>Bacteria</taxon>
        <taxon>Bacillati</taxon>
        <taxon>Cyanobacteriota</taxon>
        <taxon>Cyanophyceae</taxon>
        <taxon>Synechococcales</taxon>
        <taxon>Prochlorococcaceae</taxon>
        <taxon>Cyanobium</taxon>
    </lineage>
</organism>
<dbReference type="SUPFAM" id="SSF52833">
    <property type="entry name" value="Thioredoxin-like"/>
    <property type="match status" value="1"/>
</dbReference>
<reference evidence="1 2" key="1">
    <citation type="submission" date="2023-12" db="EMBL/GenBank/DDBJ databases">
        <title>Baltic Sea Cyanobacteria.</title>
        <authorList>
            <person name="Delbaje E."/>
            <person name="Fewer D.P."/>
            <person name="Shishido T.K."/>
        </authorList>
    </citation>
    <scope>NUCLEOTIDE SEQUENCE [LARGE SCALE GENOMIC DNA]</scope>
    <source>
        <strain evidence="1 2">UHCC 0139</strain>
    </source>
</reference>
<sequence>MSPPARVPLPRLRSRPLAGLWALLLTVVLGLLWAPAEAAASLENDRYDGNIFALYAGNGSLVPPRSSLAQSLEEHRVAVLVYYLDDSSVSKQFSPVVSELQRVWGNAVDLIPLVTDPLQNRPDGGLADPAHYWDGLIPQVVVIDGTGRVVFDRHGQVSVDAINTAVSEATGIPMAPGSGNSATLSFNELNSEVVASR</sequence>
<dbReference type="InterPro" id="IPR048069">
    <property type="entry name" value="Thylak_slr1796"/>
</dbReference>
<gene>
    <name evidence="1" type="ORF">VB738_05830</name>
</gene>
<accession>A0ABU5RSM9</accession>
<evidence type="ECO:0000313" key="2">
    <source>
        <dbReference type="Proteomes" id="UP001304461"/>
    </source>
</evidence>
<keyword evidence="2" id="KW-1185">Reference proteome</keyword>
<proteinExistence type="predicted"/>
<dbReference type="RefSeq" id="WP_323304844.1">
    <property type="nucleotide sequence ID" value="NZ_JAYGHX010000002.1"/>
</dbReference>
<dbReference type="NCBIfam" id="NF038096">
    <property type="entry name" value="thylak_slr1796"/>
    <property type="match status" value="1"/>
</dbReference>
<name>A0ABU5RSM9_9CYAN</name>
<dbReference type="EMBL" id="JAYGHX010000002">
    <property type="protein sequence ID" value="MEA5390780.1"/>
    <property type="molecule type" value="Genomic_DNA"/>
</dbReference>
<comment type="caution">
    <text evidence="1">The sequence shown here is derived from an EMBL/GenBank/DDBJ whole genome shotgun (WGS) entry which is preliminary data.</text>
</comment>
<evidence type="ECO:0000313" key="1">
    <source>
        <dbReference type="EMBL" id="MEA5390780.1"/>
    </source>
</evidence>
<dbReference type="Proteomes" id="UP001304461">
    <property type="component" value="Unassembled WGS sequence"/>
</dbReference>
<protein>
    <submittedName>
        <fullName evidence="1">Thylakoid membrane photosystem I accumulation factor</fullName>
    </submittedName>
</protein>
<dbReference type="InterPro" id="IPR036249">
    <property type="entry name" value="Thioredoxin-like_sf"/>
</dbReference>